<gene>
    <name evidence="1" type="ORF">S01H1_56082</name>
</gene>
<comment type="caution">
    <text evidence="1">The sequence shown here is derived from an EMBL/GenBank/DDBJ whole genome shotgun (WGS) entry which is preliminary data.</text>
</comment>
<organism evidence="1">
    <name type="scientific">marine sediment metagenome</name>
    <dbReference type="NCBI Taxonomy" id="412755"/>
    <lineage>
        <taxon>unclassified sequences</taxon>
        <taxon>metagenomes</taxon>
        <taxon>ecological metagenomes</taxon>
    </lineage>
</organism>
<proteinExistence type="predicted"/>
<sequence length="100" mass="11248">MGKGSERGMKPVHTHTFNGNTFTICELTELGGLCDLENQEITILRGNSVLALGSALEEGLHAMEIPDRYLHKPDKKVKIGQSNSKVDDLARFLWRLGWRR</sequence>
<reference evidence="1" key="1">
    <citation type="journal article" date="2014" name="Front. Microbiol.">
        <title>High frequency of phylogenetically diverse reductive dehalogenase-homologous genes in deep subseafloor sedimentary metagenomes.</title>
        <authorList>
            <person name="Kawai M."/>
            <person name="Futagami T."/>
            <person name="Toyoda A."/>
            <person name="Takaki Y."/>
            <person name="Nishi S."/>
            <person name="Hori S."/>
            <person name="Arai W."/>
            <person name="Tsubouchi T."/>
            <person name="Morono Y."/>
            <person name="Uchiyama I."/>
            <person name="Ito T."/>
            <person name="Fujiyama A."/>
            <person name="Inagaki F."/>
            <person name="Takami H."/>
        </authorList>
    </citation>
    <scope>NUCLEOTIDE SEQUENCE</scope>
    <source>
        <strain evidence="1">Expedition CK06-06</strain>
    </source>
</reference>
<name>X0VCD5_9ZZZZ</name>
<dbReference type="EMBL" id="BARS01036493">
    <property type="protein sequence ID" value="GAG15794.1"/>
    <property type="molecule type" value="Genomic_DNA"/>
</dbReference>
<evidence type="ECO:0000313" key="1">
    <source>
        <dbReference type="EMBL" id="GAG15794.1"/>
    </source>
</evidence>
<dbReference type="AlphaFoldDB" id="X0VCD5"/>
<accession>X0VCD5</accession>
<protein>
    <submittedName>
        <fullName evidence="1">Uncharacterized protein</fullName>
    </submittedName>
</protein>